<sequence length="91" mass="10454">MVVDYSMALNLPNFNESFTESQVNDNAGFDFDNIENHSLNDMARTRIEDIHLDELLSENEDQLLNTTYVVDGEKCENDVHVDQSLVDQKCQ</sequence>
<feature type="non-terminal residue" evidence="1">
    <location>
        <position position="91"/>
    </location>
</feature>
<protein>
    <submittedName>
        <fullName evidence="1">Uncharacterized protein</fullName>
    </submittedName>
</protein>
<organism evidence="1">
    <name type="scientific">Tanacetum cinerariifolium</name>
    <name type="common">Dalmatian daisy</name>
    <name type="synonym">Chrysanthemum cinerariifolium</name>
    <dbReference type="NCBI Taxonomy" id="118510"/>
    <lineage>
        <taxon>Eukaryota</taxon>
        <taxon>Viridiplantae</taxon>
        <taxon>Streptophyta</taxon>
        <taxon>Embryophyta</taxon>
        <taxon>Tracheophyta</taxon>
        <taxon>Spermatophyta</taxon>
        <taxon>Magnoliopsida</taxon>
        <taxon>eudicotyledons</taxon>
        <taxon>Gunneridae</taxon>
        <taxon>Pentapetalae</taxon>
        <taxon>asterids</taxon>
        <taxon>campanulids</taxon>
        <taxon>Asterales</taxon>
        <taxon>Asteraceae</taxon>
        <taxon>Asteroideae</taxon>
        <taxon>Anthemideae</taxon>
        <taxon>Anthemidinae</taxon>
        <taxon>Tanacetum</taxon>
    </lineage>
</organism>
<accession>A0A699QB66</accession>
<reference evidence="1" key="1">
    <citation type="journal article" date="2019" name="Sci. Rep.">
        <title>Draft genome of Tanacetum cinerariifolium, the natural source of mosquito coil.</title>
        <authorList>
            <person name="Yamashiro T."/>
            <person name="Shiraishi A."/>
            <person name="Satake H."/>
            <person name="Nakayama K."/>
        </authorList>
    </citation>
    <scope>NUCLEOTIDE SEQUENCE</scope>
</reference>
<proteinExistence type="predicted"/>
<evidence type="ECO:0000313" key="1">
    <source>
        <dbReference type="EMBL" id="GFC57335.1"/>
    </source>
</evidence>
<dbReference type="EMBL" id="BKCJ010973195">
    <property type="protein sequence ID" value="GFC57335.1"/>
    <property type="molecule type" value="Genomic_DNA"/>
</dbReference>
<name>A0A699QB66_TANCI</name>
<comment type="caution">
    <text evidence="1">The sequence shown here is derived from an EMBL/GenBank/DDBJ whole genome shotgun (WGS) entry which is preliminary data.</text>
</comment>
<gene>
    <name evidence="1" type="ORF">Tci_829305</name>
</gene>
<dbReference type="AlphaFoldDB" id="A0A699QB66"/>